<sequence length="166" mass="18254">MSVASADLHKAVAALWESSGLEALFISTWTADEKTQFDALNDQEAGPQQAFPYCVFEQSPSETAVRMSSVNANSKREIHDIPWVFNVYARFESGDSTTAKEQVAVLVEEILKIFGGHPEVSSTPLALDNGNFLISQLITDYGVGNADDVYQWIISYMFKVDVPVAV</sequence>
<proteinExistence type="predicted"/>
<accession>A0A0F9X9T6</accession>
<organism evidence="1">
    <name type="scientific">marine sediment metagenome</name>
    <dbReference type="NCBI Taxonomy" id="412755"/>
    <lineage>
        <taxon>unclassified sequences</taxon>
        <taxon>metagenomes</taxon>
        <taxon>ecological metagenomes</taxon>
    </lineage>
</organism>
<protein>
    <submittedName>
        <fullName evidence="1">Uncharacterized protein</fullName>
    </submittedName>
</protein>
<dbReference type="EMBL" id="LAZR01000129">
    <property type="protein sequence ID" value="KKN88373.1"/>
    <property type="molecule type" value="Genomic_DNA"/>
</dbReference>
<name>A0A0F9X9T6_9ZZZZ</name>
<dbReference type="AlphaFoldDB" id="A0A0F9X9T6"/>
<gene>
    <name evidence="1" type="ORF">LCGC14_0249360</name>
</gene>
<evidence type="ECO:0000313" key="1">
    <source>
        <dbReference type="EMBL" id="KKN88373.1"/>
    </source>
</evidence>
<reference evidence="1" key="1">
    <citation type="journal article" date="2015" name="Nature">
        <title>Complex archaea that bridge the gap between prokaryotes and eukaryotes.</title>
        <authorList>
            <person name="Spang A."/>
            <person name="Saw J.H."/>
            <person name="Jorgensen S.L."/>
            <person name="Zaremba-Niedzwiedzka K."/>
            <person name="Martijn J."/>
            <person name="Lind A.E."/>
            <person name="van Eijk R."/>
            <person name="Schleper C."/>
            <person name="Guy L."/>
            <person name="Ettema T.J."/>
        </authorList>
    </citation>
    <scope>NUCLEOTIDE SEQUENCE</scope>
</reference>
<comment type="caution">
    <text evidence="1">The sequence shown here is derived from an EMBL/GenBank/DDBJ whole genome shotgun (WGS) entry which is preliminary data.</text>
</comment>